<dbReference type="OrthoDB" id="534348at2759"/>
<dbReference type="FunFam" id="3.10.150.10:FF:000008">
    <property type="entry name" value="Proliferating cell nuclear antigen"/>
    <property type="match status" value="1"/>
</dbReference>
<evidence type="ECO:0000256" key="6">
    <source>
        <dbReference type="RuleBase" id="RU000641"/>
    </source>
</evidence>
<dbReference type="InterPro" id="IPR022649">
    <property type="entry name" value="Pr_cel_nuc_antig_C"/>
</dbReference>
<dbReference type="PROSITE" id="PS01251">
    <property type="entry name" value="PCNA_1"/>
    <property type="match status" value="1"/>
</dbReference>
<gene>
    <name evidence="10" type="ORF">C2E21_7984</name>
</gene>
<dbReference type="GO" id="GO:0019985">
    <property type="term" value="P:translesion synthesis"/>
    <property type="evidence" value="ECO:0007669"/>
    <property type="project" value="TreeGrafter"/>
</dbReference>
<evidence type="ECO:0000259" key="8">
    <source>
        <dbReference type="Pfam" id="PF00705"/>
    </source>
</evidence>
<dbReference type="PROSITE" id="PS00293">
    <property type="entry name" value="PCNA_2"/>
    <property type="match status" value="1"/>
</dbReference>
<feature type="domain" description="Proliferating cell nuclear antigen PCNA N-terminal" evidence="8">
    <location>
        <begin position="1"/>
        <end position="123"/>
    </location>
</feature>
<evidence type="ECO:0000256" key="3">
    <source>
        <dbReference type="ARBA" id="ARBA00022705"/>
    </source>
</evidence>
<dbReference type="SUPFAM" id="SSF55979">
    <property type="entry name" value="DNA clamp"/>
    <property type="match status" value="2"/>
</dbReference>
<dbReference type="GO" id="GO:0006275">
    <property type="term" value="P:regulation of DNA replication"/>
    <property type="evidence" value="ECO:0007669"/>
    <property type="project" value="InterPro"/>
</dbReference>
<protein>
    <recommendedName>
        <fullName evidence="6">DNA sliding clamp PCNA</fullName>
    </recommendedName>
</protein>
<evidence type="ECO:0000259" key="9">
    <source>
        <dbReference type="Pfam" id="PF02747"/>
    </source>
</evidence>
<comment type="function">
    <text evidence="6">This protein is an auxiliary protein of DNA polymerase delta and is involved in the control of eukaryotic DNA replication by increasing the polymerase's processivity during elongation of the leading strand.</text>
</comment>
<keyword evidence="3 7" id="KW-0235">DNA replication</keyword>
<dbReference type="InterPro" id="IPR022659">
    <property type="entry name" value="Pr_cel_nuc_antig_CS"/>
</dbReference>
<dbReference type="PANTHER" id="PTHR11352">
    <property type="entry name" value="PROLIFERATING CELL NUCLEAR ANTIGEN"/>
    <property type="match status" value="1"/>
</dbReference>
<reference evidence="10 11" key="1">
    <citation type="journal article" date="2018" name="Plant J.">
        <title>Genome sequences of Chlorella sorokiniana UTEX 1602 and Micractinium conductrix SAG 241.80: implications to maltose excretion by a green alga.</title>
        <authorList>
            <person name="Arriola M.B."/>
            <person name="Velmurugan N."/>
            <person name="Zhang Y."/>
            <person name="Plunkett M.H."/>
            <person name="Hondzo H."/>
            <person name="Barney B.M."/>
        </authorList>
    </citation>
    <scope>NUCLEOTIDE SEQUENCE [LARGE SCALE GENOMIC DNA]</scope>
    <source>
        <strain evidence="11">UTEX 1602</strain>
    </source>
</reference>
<dbReference type="Pfam" id="PF00705">
    <property type="entry name" value="PCNA_N"/>
    <property type="match status" value="1"/>
</dbReference>
<dbReference type="GO" id="GO:0043626">
    <property type="term" value="C:PCNA complex"/>
    <property type="evidence" value="ECO:0007669"/>
    <property type="project" value="TreeGrafter"/>
</dbReference>
<dbReference type="NCBIfam" id="TIGR00590">
    <property type="entry name" value="pcna"/>
    <property type="match status" value="1"/>
</dbReference>
<evidence type="ECO:0000256" key="5">
    <source>
        <dbReference type="ARBA" id="ARBA00023242"/>
    </source>
</evidence>
<dbReference type="GO" id="GO:0030337">
    <property type="term" value="F:DNA polymerase processivity factor activity"/>
    <property type="evidence" value="ECO:0007669"/>
    <property type="project" value="InterPro"/>
</dbReference>
<comment type="subcellular location">
    <subcellularLocation>
        <location evidence="1 6">Nucleus</location>
    </subcellularLocation>
</comment>
<organism evidence="10 11">
    <name type="scientific">Chlorella sorokiniana</name>
    <name type="common">Freshwater green alga</name>
    <dbReference type="NCBI Taxonomy" id="3076"/>
    <lineage>
        <taxon>Eukaryota</taxon>
        <taxon>Viridiplantae</taxon>
        <taxon>Chlorophyta</taxon>
        <taxon>core chlorophytes</taxon>
        <taxon>Trebouxiophyceae</taxon>
        <taxon>Chlorellales</taxon>
        <taxon>Chlorellaceae</taxon>
        <taxon>Chlorella clade</taxon>
        <taxon>Chlorella</taxon>
    </lineage>
</organism>
<dbReference type="GO" id="GO:0006298">
    <property type="term" value="P:mismatch repair"/>
    <property type="evidence" value="ECO:0007669"/>
    <property type="project" value="TreeGrafter"/>
</dbReference>
<comment type="similarity">
    <text evidence="2 7">Belongs to the PCNA family.</text>
</comment>
<evidence type="ECO:0000256" key="1">
    <source>
        <dbReference type="ARBA" id="ARBA00004123"/>
    </source>
</evidence>
<dbReference type="PANTHER" id="PTHR11352:SF0">
    <property type="entry name" value="PROLIFERATING CELL NUCLEAR ANTIGEN"/>
    <property type="match status" value="1"/>
</dbReference>
<dbReference type="PRINTS" id="PR00339">
    <property type="entry name" value="PCNACYCLIN"/>
</dbReference>
<dbReference type="GO" id="GO:0003677">
    <property type="term" value="F:DNA binding"/>
    <property type="evidence" value="ECO:0007669"/>
    <property type="project" value="UniProtKB-KW"/>
</dbReference>
<dbReference type="Gene3D" id="3.10.150.10">
    <property type="entry name" value="DNA Polymerase III, subunit A, domain 2"/>
    <property type="match status" value="2"/>
</dbReference>
<proteinExistence type="inferred from homology"/>
<feature type="domain" description="Proliferating cell nuclear antigen PCNA C-terminal" evidence="9">
    <location>
        <begin position="127"/>
        <end position="254"/>
    </location>
</feature>
<dbReference type="GO" id="GO:0006272">
    <property type="term" value="P:leading strand elongation"/>
    <property type="evidence" value="ECO:0007669"/>
    <property type="project" value="TreeGrafter"/>
</dbReference>
<evidence type="ECO:0000256" key="2">
    <source>
        <dbReference type="ARBA" id="ARBA00010462"/>
    </source>
</evidence>
<dbReference type="HAMAP" id="MF_00317">
    <property type="entry name" value="DNApol_clamp_arch"/>
    <property type="match status" value="1"/>
</dbReference>
<dbReference type="AlphaFoldDB" id="A0A2P6TFV8"/>
<keyword evidence="4 7" id="KW-0238">DNA-binding</keyword>
<evidence type="ECO:0000256" key="4">
    <source>
        <dbReference type="ARBA" id="ARBA00023125"/>
    </source>
</evidence>
<dbReference type="EMBL" id="LHPG02000018">
    <property type="protein sequence ID" value="PRW33001.1"/>
    <property type="molecule type" value="Genomic_DNA"/>
</dbReference>
<dbReference type="InterPro" id="IPR000730">
    <property type="entry name" value="Pr_cel_nuc_antig"/>
</dbReference>
<keyword evidence="11" id="KW-1185">Reference proteome</keyword>
<dbReference type="InterPro" id="IPR022648">
    <property type="entry name" value="Pr_cel_nuc_antig_N"/>
</dbReference>
<sequence length="572" mass="62992">MFEARLVQGALLKKLLEATRELITEANFEVSNAGISLQAMDSSHVSLVALQLRSDGFEHFRCDRTFSMGLNLNNMNKMLKCAGNDDVITMKADETADVVSFVFESPDQGRVSEFELKLMDITSENLGIPDTEYSATVSMPSSEFQRIMKDLGSIGETVELSVTKEGIKFSTSGDIGSANVICRQTSHVDKKEEQTLIDMNEPVALTFALRYLINFTKATSLSPSVVIKLSKELPVVVEYKCADMGFVRYYLAPKIEDEEEMNEMDATLLAPGAELYFERLRRAQAIPEAERSPVVAAWLASHAAIEAAAAALPDIPDNKFLTEPLGGKAALAAVLQYLVSMFAAVPVNIAPPLPHSGHLGAQLPPLMEVWCEQGDVCDRRQPLLTSILQNGVPSGEGTLDLVVRLLLLAAFCQHPLVNDGRLALDVSRHVALLKEAVQQFLRAAQLARQQGSDFLLAWACWNAAMAITTFQDDSMPPTQAAALGQEAAAAYRRCKGVLPPYWQELLRRERGCYLPMQPLIQAHMARYPQRWQPALHFQHMMQCSRACQVRDWKEGGHKAQCAALAAQRAAGN</sequence>
<dbReference type="Pfam" id="PF02747">
    <property type="entry name" value="PCNA_C"/>
    <property type="match status" value="1"/>
</dbReference>
<dbReference type="InterPro" id="IPR046938">
    <property type="entry name" value="DNA_clamp_sf"/>
</dbReference>
<evidence type="ECO:0000313" key="10">
    <source>
        <dbReference type="EMBL" id="PRW33001.1"/>
    </source>
</evidence>
<name>A0A2P6TFV8_CHLSO</name>
<keyword evidence="5 6" id="KW-0539">Nucleus</keyword>
<dbReference type="STRING" id="3076.A0A2P6TFV8"/>
<dbReference type="FunFam" id="3.10.150.10:FF:000006">
    <property type="entry name" value="Proliferating cell nuclear antigen"/>
    <property type="match status" value="1"/>
</dbReference>
<evidence type="ECO:0000256" key="7">
    <source>
        <dbReference type="RuleBase" id="RU003671"/>
    </source>
</evidence>
<evidence type="ECO:0000313" key="11">
    <source>
        <dbReference type="Proteomes" id="UP000239899"/>
    </source>
</evidence>
<dbReference type="CDD" id="cd00577">
    <property type="entry name" value="PCNA"/>
    <property type="match status" value="1"/>
</dbReference>
<accession>A0A2P6TFV8</accession>
<dbReference type="Proteomes" id="UP000239899">
    <property type="component" value="Unassembled WGS sequence"/>
</dbReference>
<comment type="caution">
    <text evidence="10">The sequence shown here is derived from an EMBL/GenBank/DDBJ whole genome shotgun (WGS) entry which is preliminary data.</text>
</comment>